<gene>
    <name evidence="2" type="ORF">V1264_023039</name>
</gene>
<dbReference type="CDD" id="cd13732">
    <property type="entry name" value="HFD_CENP-W"/>
    <property type="match status" value="1"/>
</dbReference>
<dbReference type="GO" id="GO:0003677">
    <property type="term" value="F:DNA binding"/>
    <property type="evidence" value="ECO:0007669"/>
    <property type="project" value="InterPro"/>
</dbReference>
<evidence type="ECO:0000256" key="1">
    <source>
        <dbReference type="SAM" id="SignalP"/>
    </source>
</evidence>
<dbReference type="InterPro" id="IPR009072">
    <property type="entry name" value="Histone-fold"/>
</dbReference>
<protein>
    <recommendedName>
        <fullName evidence="4">Centromere protein W</fullName>
    </recommendedName>
</protein>
<dbReference type="GO" id="GO:0000278">
    <property type="term" value="P:mitotic cell cycle"/>
    <property type="evidence" value="ECO:0007669"/>
    <property type="project" value="InterPro"/>
</dbReference>
<dbReference type="Proteomes" id="UP001374579">
    <property type="component" value="Unassembled WGS sequence"/>
</dbReference>
<feature type="signal peptide" evidence="1">
    <location>
        <begin position="1"/>
        <end position="45"/>
    </location>
</feature>
<dbReference type="Gene3D" id="1.10.20.10">
    <property type="entry name" value="Histone, subunit A"/>
    <property type="match status" value="1"/>
</dbReference>
<reference evidence="2 3" key="1">
    <citation type="submission" date="2024-02" db="EMBL/GenBank/DDBJ databases">
        <title>Chromosome-scale genome assembly of the rough periwinkle Littorina saxatilis.</title>
        <authorList>
            <person name="De Jode A."/>
            <person name="Faria R."/>
            <person name="Formenti G."/>
            <person name="Sims Y."/>
            <person name="Smith T.P."/>
            <person name="Tracey A."/>
            <person name="Wood J.M.D."/>
            <person name="Zagrodzka Z.B."/>
            <person name="Johannesson K."/>
            <person name="Butlin R.K."/>
            <person name="Leder E.H."/>
        </authorList>
    </citation>
    <scope>NUCLEOTIDE SEQUENCE [LARGE SCALE GENOMIC DNA]</scope>
    <source>
        <strain evidence="2">Snail1</strain>
        <tissue evidence="2">Muscle</tissue>
    </source>
</reference>
<name>A0AAN9B6G6_9CAEN</name>
<accession>A0AAN9B6G6</accession>
<proteinExistence type="predicted"/>
<keyword evidence="1" id="KW-0732">Signal</keyword>
<dbReference type="GO" id="GO:0051382">
    <property type="term" value="P:kinetochore assembly"/>
    <property type="evidence" value="ECO:0007669"/>
    <property type="project" value="InterPro"/>
</dbReference>
<dbReference type="GO" id="GO:0046982">
    <property type="term" value="F:protein heterodimerization activity"/>
    <property type="evidence" value="ECO:0007669"/>
    <property type="project" value="InterPro"/>
</dbReference>
<comment type="caution">
    <text evidence="2">The sequence shown here is derived from an EMBL/GenBank/DDBJ whole genome shotgun (WGS) entry which is preliminary data.</text>
</comment>
<feature type="chain" id="PRO_5043031504" description="Centromere protein W" evidence="1">
    <location>
        <begin position="46"/>
        <end position="76"/>
    </location>
</feature>
<evidence type="ECO:0008006" key="4">
    <source>
        <dbReference type="Google" id="ProtNLM"/>
    </source>
</evidence>
<dbReference type="AlphaFoldDB" id="A0AAN9B6G6"/>
<dbReference type="Pfam" id="PF15510">
    <property type="entry name" value="CENP-W"/>
    <property type="match status" value="1"/>
</dbReference>
<organism evidence="2 3">
    <name type="scientific">Littorina saxatilis</name>
    <dbReference type="NCBI Taxonomy" id="31220"/>
    <lineage>
        <taxon>Eukaryota</taxon>
        <taxon>Metazoa</taxon>
        <taxon>Spiralia</taxon>
        <taxon>Lophotrochozoa</taxon>
        <taxon>Mollusca</taxon>
        <taxon>Gastropoda</taxon>
        <taxon>Caenogastropoda</taxon>
        <taxon>Littorinimorpha</taxon>
        <taxon>Littorinoidea</taxon>
        <taxon>Littorinidae</taxon>
        <taxon>Littorina</taxon>
    </lineage>
</organism>
<dbReference type="InterPro" id="IPR028847">
    <property type="entry name" value="CENP-W"/>
</dbReference>
<dbReference type="EMBL" id="JBAMIC010000011">
    <property type="protein sequence ID" value="KAK7100028.1"/>
    <property type="molecule type" value="Genomic_DNA"/>
</dbReference>
<keyword evidence="3" id="KW-1185">Reference proteome</keyword>
<evidence type="ECO:0000313" key="2">
    <source>
        <dbReference type="EMBL" id="KAK7100028.1"/>
    </source>
</evidence>
<sequence>MIPPFRKAKIQSSLKWSLAKGKLKRYTGTMAWLDLILLMKALAAASETQSVAEKSKVIQPHHVRAVRKVVFRKLRG</sequence>
<evidence type="ECO:0000313" key="3">
    <source>
        <dbReference type="Proteomes" id="UP001374579"/>
    </source>
</evidence>